<dbReference type="Proteomes" id="UP000005234">
    <property type="component" value="Chromosome"/>
</dbReference>
<dbReference type="Gene3D" id="2.40.110.10">
    <property type="entry name" value="Butyryl-CoA Dehydrogenase, subunit A, domain 2"/>
    <property type="match status" value="1"/>
</dbReference>
<reference evidence="5" key="1">
    <citation type="submission" date="2012-02" db="EMBL/GenBank/DDBJ databases">
        <title>The complete genome of Frateuria aurantia DSM 6220.</title>
        <authorList>
            <consortium name="US DOE Joint Genome Institute (JGI-PGF)"/>
            <person name="Lucas S."/>
            <person name="Copeland A."/>
            <person name="Lapidus A."/>
            <person name="Glavina del Rio T."/>
            <person name="Dalin E."/>
            <person name="Tice H."/>
            <person name="Bruce D."/>
            <person name="Goodwin L."/>
            <person name="Pitluck S."/>
            <person name="Peters L."/>
            <person name="Ovchinnikova G."/>
            <person name="Teshima H."/>
            <person name="Kyrpides N."/>
            <person name="Mavromatis K."/>
            <person name="Ivanova N."/>
            <person name="Brettin T."/>
            <person name="Detter J.C."/>
            <person name="Han C."/>
            <person name="Larimer F."/>
            <person name="Land M."/>
            <person name="Hauser L."/>
            <person name="Markowitz V."/>
            <person name="Cheng J.-F."/>
            <person name="Hugenholtz P."/>
            <person name="Woyke T."/>
            <person name="Wu D."/>
            <person name="Brambilla E."/>
            <person name="Klenk H.-P."/>
            <person name="Eisen J.A."/>
        </authorList>
    </citation>
    <scope>NUCLEOTIDE SEQUENCE</scope>
    <source>
        <strain evidence="5">DSM 6220</strain>
    </source>
</reference>
<name>H8L1J6_FRAAD</name>
<dbReference type="GO" id="GO:0006552">
    <property type="term" value="P:L-leucine catabolic process"/>
    <property type="evidence" value="ECO:0007669"/>
    <property type="project" value="TreeGrafter"/>
</dbReference>
<evidence type="ECO:0000313" key="5">
    <source>
        <dbReference type="EMBL" id="AFC84724.1"/>
    </source>
</evidence>
<dbReference type="InterPro" id="IPR013107">
    <property type="entry name" value="Acyl-CoA_DH_C"/>
</dbReference>
<protein>
    <submittedName>
        <fullName evidence="5">Acyl-CoA dehydrogenase</fullName>
    </submittedName>
</protein>
<dbReference type="Pfam" id="PF02771">
    <property type="entry name" value="Acyl-CoA_dh_N"/>
    <property type="match status" value="1"/>
</dbReference>
<dbReference type="GO" id="GO:0008470">
    <property type="term" value="F:3-methylbutanoyl-CoA dehydrogenase activity"/>
    <property type="evidence" value="ECO:0007669"/>
    <property type="project" value="TreeGrafter"/>
</dbReference>
<dbReference type="SUPFAM" id="SSF56645">
    <property type="entry name" value="Acyl-CoA dehydrogenase NM domain-like"/>
    <property type="match status" value="1"/>
</dbReference>
<evidence type="ECO:0000259" key="3">
    <source>
        <dbReference type="Pfam" id="PF02771"/>
    </source>
</evidence>
<dbReference type="eggNOG" id="COG1960">
    <property type="taxonomic scope" value="Bacteria"/>
</dbReference>
<keyword evidence="2" id="KW-0560">Oxidoreductase</keyword>
<evidence type="ECO:0000259" key="4">
    <source>
        <dbReference type="Pfam" id="PF08028"/>
    </source>
</evidence>
<dbReference type="InterPro" id="IPR009100">
    <property type="entry name" value="AcylCoA_DH/oxidase_NM_dom_sf"/>
</dbReference>
<dbReference type="InterPro" id="IPR046373">
    <property type="entry name" value="Acyl-CoA_Oxase/DH_mid-dom_sf"/>
</dbReference>
<dbReference type="GO" id="GO:0050660">
    <property type="term" value="F:flavin adenine dinucleotide binding"/>
    <property type="evidence" value="ECO:0007669"/>
    <property type="project" value="InterPro"/>
</dbReference>
<feature type="domain" description="Acyl-CoA dehydrogenase/oxidase N-terminal" evidence="3">
    <location>
        <begin position="22"/>
        <end position="114"/>
    </location>
</feature>
<dbReference type="InterPro" id="IPR037069">
    <property type="entry name" value="AcylCoA_DH/ox_N_sf"/>
</dbReference>
<evidence type="ECO:0000313" key="6">
    <source>
        <dbReference type="Proteomes" id="UP000005234"/>
    </source>
</evidence>
<dbReference type="HOGENOM" id="CLU_018204_10_0_6"/>
<dbReference type="KEGG" id="fau:Fraau_0227"/>
<dbReference type="InterPro" id="IPR013786">
    <property type="entry name" value="AcylCoA_DH/ox_N"/>
</dbReference>
<keyword evidence="1" id="KW-0285">Flavoprotein</keyword>
<dbReference type="PANTHER" id="PTHR43884:SF12">
    <property type="entry name" value="ISOVALERYL-COA DEHYDROGENASE, MITOCHONDRIAL-RELATED"/>
    <property type="match status" value="1"/>
</dbReference>
<proteinExistence type="predicted"/>
<evidence type="ECO:0000256" key="2">
    <source>
        <dbReference type="ARBA" id="ARBA00023002"/>
    </source>
</evidence>
<dbReference type="CDD" id="cd01163">
    <property type="entry name" value="DszC"/>
    <property type="match status" value="1"/>
</dbReference>
<dbReference type="Gene3D" id="1.20.140.10">
    <property type="entry name" value="Butyryl-CoA Dehydrogenase, subunit A, domain 3"/>
    <property type="match status" value="1"/>
</dbReference>
<dbReference type="RefSeq" id="WP_014401730.1">
    <property type="nucleotide sequence ID" value="NC_017033.1"/>
</dbReference>
<gene>
    <name evidence="5" type="ordered locus">Fraau_0227</name>
</gene>
<dbReference type="InterPro" id="IPR036250">
    <property type="entry name" value="AcylCo_DH-like_C"/>
</dbReference>
<dbReference type="SUPFAM" id="SSF47203">
    <property type="entry name" value="Acyl-CoA dehydrogenase C-terminal domain-like"/>
    <property type="match status" value="1"/>
</dbReference>
<sequence>MTSLPQTSVLTPLQIARQLALQFAADAAERDSRGGTPKQERDALRASGLLALIIPGQYGGLGASWSETLRIVREFARVDSSIAHVFGFQHLLLATVQLFGRPEQWQPWFEQTARKQWFWGNALNPLDTRTVAQRFQGWREFSGRKSFCSGALDSEMLVASARDVPSGELLIGAIPTARSGIILAGDWDNIGQRQTDSGSTTFERVRVEDSELLLDPGPLSTPFACLRPLIAQLIFCHIFLGLAEGAFEEARHYTLKEARPWFRSGVEHIGDDPYVLARYGEFWLGLESIRPLVELASDQLDQAWHKGSRLTEDERGRLAVAIATAKVATTRVGLDLTSRLFEVTGARATHAALRLDRYWRNLRTQTLHDPVDYKLRELGDWALNRHLPSPSFYS</sequence>
<dbReference type="Pfam" id="PF08028">
    <property type="entry name" value="Acyl-CoA_dh_2"/>
    <property type="match status" value="1"/>
</dbReference>
<dbReference type="Gene3D" id="1.10.540.10">
    <property type="entry name" value="Acyl-CoA dehydrogenase/oxidase, N-terminal domain"/>
    <property type="match status" value="1"/>
</dbReference>
<dbReference type="AlphaFoldDB" id="H8L1J6"/>
<feature type="domain" description="Acyl-CoA dehydrogenase C-terminal" evidence="4">
    <location>
        <begin position="233"/>
        <end position="370"/>
    </location>
</feature>
<dbReference type="EMBL" id="CP003350">
    <property type="protein sequence ID" value="AFC84724.1"/>
    <property type="molecule type" value="Genomic_DNA"/>
</dbReference>
<dbReference type="FunFam" id="2.40.110.10:FF:000020">
    <property type="entry name" value="Putative acyl-CoA dehydrogenase YdbM"/>
    <property type="match status" value="1"/>
</dbReference>
<evidence type="ECO:0000256" key="1">
    <source>
        <dbReference type="ARBA" id="ARBA00022630"/>
    </source>
</evidence>
<dbReference type="OrthoDB" id="571684at2"/>
<keyword evidence="6" id="KW-1185">Reference proteome</keyword>
<dbReference type="PANTHER" id="PTHR43884">
    <property type="entry name" value="ACYL-COA DEHYDROGENASE"/>
    <property type="match status" value="1"/>
</dbReference>
<accession>H8L1J6</accession>
<organism evidence="5 6">
    <name type="scientific">Frateuria aurantia (strain ATCC 33424 / DSM 6220 / KCTC 2777 / LMG 1558 / NBRC 3245 / NCIMB 13370)</name>
    <name type="common">Acetobacter aurantius</name>
    <dbReference type="NCBI Taxonomy" id="767434"/>
    <lineage>
        <taxon>Bacteria</taxon>
        <taxon>Pseudomonadati</taxon>
        <taxon>Pseudomonadota</taxon>
        <taxon>Gammaproteobacteria</taxon>
        <taxon>Lysobacterales</taxon>
        <taxon>Rhodanobacteraceae</taxon>
        <taxon>Frateuria</taxon>
    </lineage>
</organism>
<dbReference type="STRING" id="767434.Fraau_0227"/>
<dbReference type="PIRSF" id="PIRSF016578">
    <property type="entry name" value="HsaA"/>
    <property type="match status" value="1"/>
</dbReference>